<dbReference type="GO" id="GO:0005085">
    <property type="term" value="F:guanyl-nucleotide exchange factor activity"/>
    <property type="evidence" value="ECO:0007669"/>
    <property type="project" value="UniProtKB-KW"/>
</dbReference>
<dbReference type="FunFam" id="2.30.29.30:FF:000267">
    <property type="entry name" value="PH and SEC7 domain-containing protein 4"/>
    <property type="match status" value="1"/>
</dbReference>
<feature type="transmembrane region" description="Helical" evidence="5">
    <location>
        <begin position="44"/>
        <end position="63"/>
    </location>
</feature>
<evidence type="ECO:0000313" key="8">
    <source>
        <dbReference type="Proteomes" id="UP000472272"/>
    </source>
</evidence>
<evidence type="ECO:0000313" key="7">
    <source>
        <dbReference type="Ensembl" id="ENSPMRP00000019033.1"/>
    </source>
</evidence>
<keyword evidence="2" id="KW-1003">Cell membrane</keyword>
<dbReference type="Gene3D" id="2.30.29.30">
    <property type="entry name" value="Pleckstrin-homology domain (PH domain)/Phosphotyrosine-binding domain (PTB)"/>
    <property type="match status" value="1"/>
</dbReference>
<evidence type="ECO:0000259" key="6">
    <source>
        <dbReference type="SMART" id="SM00233"/>
    </source>
</evidence>
<dbReference type="PANTHER" id="PTHR10663:SF338">
    <property type="entry name" value="PH AND SEC7 DOMAIN-CONTAINING PROTEIN 4"/>
    <property type="match status" value="1"/>
</dbReference>
<reference evidence="7" key="3">
    <citation type="submission" date="2025-09" db="UniProtKB">
        <authorList>
            <consortium name="Ensembl"/>
        </authorList>
    </citation>
    <scope>IDENTIFICATION</scope>
</reference>
<dbReference type="InterPro" id="IPR001849">
    <property type="entry name" value="PH_domain"/>
</dbReference>
<accession>A0A670J3G6</accession>
<keyword evidence="5" id="KW-1133">Transmembrane helix</keyword>
<evidence type="ECO:0000256" key="3">
    <source>
        <dbReference type="ARBA" id="ARBA00022658"/>
    </source>
</evidence>
<evidence type="ECO:0000256" key="4">
    <source>
        <dbReference type="ARBA" id="ARBA00023136"/>
    </source>
</evidence>
<sequence>NRKKVLVWVIPSEKLRTAGLNWFCYLSVTIILTTSKARRSQSLLSLSISLFWCGVLFCIQTLTNPLSPSVHCRDDEEEEKSLSAALLSPSASGQKKANPFLTLSHDPEAKTYRQGLLARKVHAEADGKKTPWGKRGWKMFHTVLKGMVLYFSKDESRPDASASEEPIGVHHALAEKTADWRIFLFQAPTAAEMSSWVSRINLVAAMFSSPPFPAAVGSQRKFIRPVLPTAPSKNSLEDQHFSHESWMDQVSDDLLEHQRNLPSKRGRGRDLEEYQLKKEYLLYEVGKDQACLLQGRLSGSAVKRLSGSADKRLSDQLLSGLADQLISGLADQLISGLAISCLAT</sequence>
<feature type="domain" description="PH" evidence="6">
    <location>
        <begin position="111"/>
        <end position="207"/>
    </location>
</feature>
<keyword evidence="4 5" id="KW-0472">Membrane</keyword>
<dbReference type="Pfam" id="PF15410">
    <property type="entry name" value="PH_9"/>
    <property type="match status" value="1"/>
</dbReference>
<organism evidence="7 8">
    <name type="scientific">Podarcis muralis</name>
    <name type="common">Wall lizard</name>
    <name type="synonym">Lacerta muralis</name>
    <dbReference type="NCBI Taxonomy" id="64176"/>
    <lineage>
        <taxon>Eukaryota</taxon>
        <taxon>Metazoa</taxon>
        <taxon>Chordata</taxon>
        <taxon>Craniata</taxon>
        <taxon>Vertebrata</taxon>
        <taxon>Euteleostomi</taxon>
        <taxon>Lepidosauria</taxon>
        <taxon>Squamata</taxon>
        <taxon>Bifurcata</taxon>
        <taxon>Unidentata</taxon>
        <taxon>Episquamata</taxon>
        <taxon>Laterata</taxon>
        <taxon>Lacertibaenia</taxon>
        <taxon>Lacertidae</taxon>
        <taxon>Podarcis</taxon>
    </lineage>
</organism>
<keyword evidence="8" id="KW-1185">Reference proteome</keyword>
<dbReference type="SUPFAM" id="SSF50729">
    <property type="entry name" value="PH domain-like"/>
    <property type="match status" value="1"/>
</dbReference>
<dbReference type="Ensembl" id="ENSPMRT00000020210.1">
    <property type="protein sequence ID" value="ENSPMRP00000019033.1"/>
    <property type="gene ID" value="ENSPMRG00000012430.1"/>
</dbReference>
<reference evidence="7 8" key="1">
    <citation type="journal article" date="2019" name="Proc. Natl. Acad. Sci. U.S.A.">
        <title>Regulatory changes in pterin and carotenoid genes underlie balanced color polymorphisms in the wall lizard.</title>
        <authorList>
            <person name="Andrade P."/>
            <person name="Pinho C."/>
            <person name="Perez I de Lanuza G."/>
            <person name="Afonso S."/>
            <person name="Brejcha J."/>
            <person name="Rubin C.J."/>
            <person name="Wallerman O."/>
            <person name="Pereira P."/>
            <person name="Sabatino S.J."/>
            <person name="Bellati A."/>
            <person name="Pellitteri-Rosa D."/>
            <person name="Bosakova Z."/>
            <person name="Bunikis I."/>
            <person name="Carretero M.A."/>
            <person name="Feiner N."/>
            <person name="Marsik P."/>
            <person name="Pauperio F."/>
            <person name="Salvi D."/>
            <person name="Soler L."/>
            <person name="While G.M."/>
            <person name="Uller T."/>
            <person name="Font E."/>
            <person name="Andersson L."/>
            <person name="Carneiro M."/>
        </authorList>
    </citation>
    <scope>NUCLEOTIDE SEQUENCE</scope>
</reference>
<dbReference type="PANTHER" id="PTHR10663">
    <property type="entry name" value="GUANYL-NUCLEOTIDE EXCHANGE FACTOR"/>
    <property type="match status" value="1"/>
</dbReference>
<evidence type="ECO:0000256" key="2">
    <source>
        <dbReference type="ARBA" id="ARBA00022475"/>
    </source>
</evidence>
<protein>
    <recommendedName>
        <fullName evidence="6">PH domain-containing protein</fullName>
    </recommendedName>
</protein>
<keyword evidence="3" id="KW-0344">Guanine-nucleotide releasing factor</keyword>
<dbReference type="InterPro" id="IPR041681">
    <property type="entry name" value="PH_9"/>
</dbReference>
<dbReference type="SMART" id="SM00233">
    <property type="entry name" value="PH"/>
    <property type="match status" value="1"/>
</dbReference>
<proteinExistence type="predicted"/>
<evidence type="ECO:0000256" key="5">
    <source>
        <dbReference type="SAM" id="Phobius"/>
    </source>
</evidence>
<dbReference type="AlphaFoldDB" id="A0A670J3G6"/>
<dbReference type="GeneTree" id="ENSGT00940000161976"/>
<keyword evidence="5" id="KW-0812">Transmembrane</keyword>
<comment type="subcellular location">
    <subcellularLocation>
        <location evidence="1">Cell membrane</location>
    </subcellularLocation>
</comment>
<dbReference type="GO" id="GO:0032587">
    <property type="term" value="C:ruffle membrane"/>
    <property type="evidence" value="ECO:0007669"/>
    <property type="project" value="TreeGrafter"/>
</dbReference>
<dbReference type="InterPro" id="IPR011993">
    <property type="entry name" value="PH-like_dom_sf"/>
</dbReference>
<reference evidence="7" key="2">
    <citation type="submission" date="2025-08" db="UniProtKB">
        <authorList>
            <consortium name="Ensembl"/>
        </authorList>
    </citation>
    <scope>IDENTIFICATION</scope>
</reference>
<name>A0A670J3G6_PODMU</name>
<dbReference type="Proteomes" id="UP000472272">
    <property type="component" value="Chromosome 8"/>
</dbReference>
<evidence type="ECO:0000256" key="1">
    <source>
        <dbReference type="ARBA" id="ARBA00004236"/>
    </source>
</evidence>